<dbReference type="Proteomes" id="UP001652663">
    <property type="component" value="Chromosome 16"/>
</dbReference>
<evidence type="ECO:0000313" key="8">
    <source>
        <dbReference type="Proteomes" id="UP001652663"/>
    </source>
</evidence>
<name>A0ABM4QNS9_BOSIN</name>
<comment type="caution">
    <text evidence="4">Lacks conserved residue(s) required for the propagation of feature annotation.</text>
</comment>
<dbReference type="SUPFAM" id="SSF49265">
    <property type="entry name" value="Fibronectin type III"/>
    <property type="match status" value="3"/>
</dbReference>
<dbReference type="PANTHER" id="PTHR46957:SF7">
    <property type="entry name" value="USHERIN"/>
    <property type="match status" value="1"/>
</dbReference>
<sequence>MELKSGILSFRLNTSLTFTQVDLWPGLSYCDGKWNKVIIKKNDSIISASMNELMEHVSESRAQALMVNSPVYVGGIPQELHDPYKHLKLEQGFGGCMKDVKFARGAVINLASVSSGAVRVNLDGCLSTDSAAKCRGDDSILVYRGEERTAYESHLQPFTEYLYRVTASHEGGSVHSDWSRGRTTGAAPQSVPSPSGVRSINGYSIEVTWDEPVVARGVIEKYILRAYSEDALGPPHTPSASSELVDTNTFTGILTGLLPFKNYAVTLAACTLAGCTESLHALNISTPQEAPQQVQPPVAKSLPHSLLLSWNPPQKANGIITQYSLYMDGMLIYSGNGENYTVTDLAAFTPHQFLLSACTHVGCTNSSLVILSTAQLPPEHVDPPVLTVLDSRTVYIQWKQPRKVNGILERYMLYISNHTHDFTVWDVIYNSTELFQDHTLQYLLPGNKYLIKLAACTGGGCTVSKASQALTEERTPEGVPAPRVNPDSSHSFNISWTEPEHPNAYPERKKKNYNCISLSYVYYDINYSSHLILIKLLANARDIFEPFLSTFPLAEEFFVGSDYRQDFQTSEKSYFLVRGG</sequence>
<dbReference type="Pfam" id="PF02210">
    <property type="entry name" value="Laminin_G_2"/>
    <property type="match status" value="1"/>
</dbReference>
<dbReference type="Gene3D" id="2.60.120.200">
    <property type="match status" value="1"/>
</dbReference>
<dbReference type="PANTHER" id="PTHR46957">
    <property type="entry name" value="CYTOKINE RECEPTOR"/>
    <property type="match status" value="1"/>
</dbReference>
<dbReference type="SMART" id="SM00060">
    <property type="entry name" value="FN3"/>
    <property type="match status" value="4"/>
</dbReference>
<keyword evidence="3" id="KW-0966">Cell projection</keyword>
<reference evidence="9" key="1">
    <citation type="submission" date="2025-08" db="UniProtKB">
        <authorList>
            <consortium name="RefSeq"/>
        </authorList>
    </citation>
    <scope>IDENTIFICATION</scope>
    <source>
        <tissue evidence="9">Blood</tissue>
    </source>
</reference>
<dbReference type="RefSeq" id="XP_070624945.1">
    <property type="nucleotide sequence ID" value="XM_070768844.1"/>
</dbReference>
<evidence type="ECO:0000259" key="7">
    <source>
        <dbReference type="PROSITE" id="PS50853"/>
    </source>
</evidence>
<feature type="domain" description="Fibronectin type-III" evidence="7">
    <location>
        <begin position="290"/>
        <end position="379"/>
    </location>
</feature>
<gene>
    <name evidence="9" type="primary">LOC139176524</name>
</gene>
<feature type="domain" description="Fibronectin type-III" evidence="7">
    <location>
        <begin position="191"/>
        <end position="289"/>
    </location>
</feature>
<dbReference type="InterPro" id="IPR003961">
    <property type="entry name" value="FN3_dom"/>
</dbReference>
<dbReference type="InterPro" id="IPR036116">
    <property type="entry name" value="FN3_sf"/>
</dbReference>
<dbReference type="InterPro" id="IPR001791">
    <property type="entry name" value="Laminin_G"/>
</dbReference>
<dbReference type="InterPro" id="IPR013320">
    <property type="entry name" value="ConA-like_dom_sf"/>
</dbReference>
<feature type="compositionally biased region" description="Polar residues" evidence="5">
    <location>
        <begin position="186"/>
        <end position="195"/>
    </location>
</feature>
<feature type="region of interest" description="Disordered" evidence="5">
    <location>
        <begin position="172"/>
        <end position="195"/>
    </location>
</feature>
<feature type="domain" description="Fibronectin type-III" evidence="7">
    <location>
        <begin position="380"/>
        <end position="478"/>
    </location>
</feature>
<evidence type="ECO:0000256" key="1">
    <source>
        <dbReference type="ARBA" id="ARBA00004316"/>
    </source>
</evidence>
<dbReference type="GeneID" id="139176524"/>
<feature type="domain" description="Laminin G" evidence="6">
    <location>
        <begin position="1"/>
        <end position="125"/>
    </location>
</feature>
<keyword evidence="8" id="KW-1185">Reference proteome</keyword>
<organism evidence="8 9">
    <name type="scientific">Bos indicus</name>
    <name type="common">Zebu</name>
    <dbReference type="NCBI Taxonomy" id="9915"/>
    <lineage>
        <taxon>Eukaryota</taxon>
        <taxon>Metazoa</taxon>
        <taxon>Chordata</taxon>
        <taxon>Craniata</taxon>
        <taxon>Vertebrata</taxon>
        <taxon>Euteleostomi</taxon>
        <taxon>Mammalia</taxon>
        <taxon>Eutheria</taxon>
        <taxon>Laurasiatheria</taxon>
        <taxon>Artiodactyla</taxon>
        <taxon>Ruminantia</taxon>
        <taxon>Pecora</taxon>
        <taxon>Bovidae</taxon>
        <taxon>Bovinae</taxon>
        <taxon>Bos</taxon>
    </lineage>
</organism>
<protein>
    <submittedName>
        <fullName evidence="9">Usherin-like</fullName>
    </submittedName>
</protein>
<evidence type="ECO:0000256" key="5">
    <source>
        <dbReference type="SAM" id="MobiDB-lite"/>
    </source>
</evidence>
<dbReference type="InterPro" id="IPR050713">
    <property type="entry name" value="RTP_Phos/Ushers"/>
</dbReference>
<evidence type="ECO:0000313" key="9">
    <source>
        <dbReference type="RefSeq" id="XP_070624945.1"/>
    </source>
</evidence>
<dbReference type="Pfam" id="PF00041">
    <property type="entry name" value="fn3"/>
    <property type="match status" value="2"/>
</dbReference>
<dbReference type="SUPFAM" id="SSF49899">
    <property type="entry name" value="Concanavalin A-like lectins/glucanases"/>
    <property type="match status" value="1"/>
</dbReference>
<comment type="subcellular location">
    <subcellularLocation>
        <location evidence="1">Cell projection</location>
    </subcellularLocation>
</comment>
<dbReference type="Gene3D" id="2.60.40.10">
    <property type="entry name" value="Immunoglobulins"/>
    <property type="match status" value="3"/>
</dbReference>
<evidence type="ECO:0000256" key="4">
    <source>
        <dbReference type="PROSITE-ProRule" id="PRU00122"/>
    </source>
</evidence>
<keyword evidence="2" id="KW-0677">Repeat</keyword>
<accession>A0ABM4QNS9</accession>
<proteinExistence type="predicted"/>
<dbReference type="CDD" id="cd00110">
    <property type="entry name" value="LamG"/>
    <property type="match status" value="1"/>
</dbReference>
<evidence type="ECO:0000256" key="3">
    <source>
        <dbReference type="ARBA" id="ARBA00023273"/>
    </source>
</evidence>
<evidence type="ECO:0000256" key="2">
    <source>
        <dbReference type="ARBA" id="ARBA00022737"/>
    </source>
</evidence>
<dbReference type="InterPro" id="IPR013783">
    <property type="entry name" value="Ig-like_fold"/>
</dbReference>
<evidence type="ECO:0000259" key="6">
    <source>
        <dbReference type="PROSITE" id="PS50025"/>
    </source>
</evidence>
<dbReference type="CDD" id="cd00063">
    <property type="entry name" value="FN3"/>
    <property type="match status" value="3"/>
</dbReference>
<dbReference type="PROSITE" id="PS50025">
    <property type="entry name" value="LAM_G_DOMAIN"/>
    <property type="match status" value="1"/>
</dbReference>
<dbReference type="PROSITE" id="PS50853">
    <property type="entry name" value="FN3"/>
    <property type="match status" value="3"/>
</dbReference>